<dbReference type="EMBL" id="JBJUIK010000002">
    <property type="protein sequence ID" value="KAL3536277.1"/>
    <property type="molecule type" value="Genomic_DNA"/>
</dbReference>
<dbReference type="AlphaFoldDB" id="A0ABD3AZC5"/>
<reference evidence="1 2" key="1">
    <citation type="submission" date="2024-11" db="EMBL/GenBank/DDBJ databases">
        <title>A near-complete genome assembly of Cinchona calisaya.</title>
        <authorList>
            <person name="Lian D.C."/>
            <person name="Zhao X.W."/>
            <person name="Wei L."/>
        </authorList>
    </citation>
    <scope>NUCLEOTIDE SEQUENCE [LARGE SCALE GENOMIC DNA]</scope>
    <source>
        <tissue evidence="1">Nenye</tissue>
    </source>
</reference>
<protein>
    <submittedName>
        <fullName evidence="1">Uncharacterized protein</fullName>
    </submittedName>
</protein>
<comment type="caution">
    <text evidence="1">The sequence shown here is derived from an EMBL/GenBank/DDBJ whole genome shotgun (WGS) entry which is preliminary data.</text>
</comment>
<accession>A0ABD3AZC5</accession>
<dbReference type="Proteomes" id="UP001630127">
    <property type="component" value="Unassembled WGS sequence"/>
</dbReference>
<evidence type="ECO:0000313" key="1">
    <source>
        <dbReference type="EMBL" id="KAL3536277.1"/>
    </source>
</evidence>
<keyword evidence="2" id="KW-1185">Reference proteome</keyword>
<organism evidence="1 2">
    <name type="scientific">Cinchona calisaya</name>
    <dbReference type="NCBI Taxonomy" id="153742"/>
    <lineage>
        <taxon>Eukaryota</taxon>
        <taxon>Viridiplantae</taxon>
        <taxon>Streptophyta</taxon>
        <taxon>Embryophyta</taxon>
        <taxon>Tracheophyta</taxon>
        <taxon>Spermatophyta</taxon>
        <taxon>Magnoliopsida</taxon>
        <taxon>eudicotyledons</taxon>
        <taxon>Gunneridae</taxon>
        <taxon>Pentapetalae</taxon>
        <taxon>asterids</taxon>
        <taxon>lamiids</taxon>
        <taxon>Gentianales</taxon>
        <taxon>Rubiaceae</taxon>
        <taxon>Cinchonoideae</taxon>
        <taxon>Cinchoneae</taxon>
        <taxon>Cinchona</taxon>
    </lineage>
</organism>
<proteinExistence type="predicted"/>
<sequence length="99" mass="11442">MTSRNQIPDQLIRWKSKNLRFELPRFLKLHMVVSLVVLFEDGLQQLRSVAVGIRRLMGVYKKRWSNFHPSLLCTTNSSISSSSSPADFHLSCHLNIFVL</sequence>
<name>A0ABD3AZC5_9GENT</name>
<evidence type="ECO:0000313" key="2">
    <source>
        <dbReference type="Proteomes" id="UP001630127"/>
    </source>
</evidence>
<gene>
    <name evidence="1" type="ORF">ACH5RR_004738</name>
</gene>